<feature type="domain" description="Acetyl xylan esterase" evidence="1">
    <location>
        <begin position="61"/>
        <end position="219"/>
    </location>
</feature>
<gene>
    <name evidence="2" type="ORF">GCM10017764_15480</name>
</gene>
<dbReference type="RefSeq" id="WP_189626074.1">
    <property type="nucleotide sequence ID" value="NZ_BNAF01000005.1"/>
</dbReference>
<protein>
    <recommendedName>
        <fullName evidence="1">Acetyl xylan esterase domain-containing protein</fullName>
    </recommendedName>
</protein>
<comment type="caution">
    <text evidence="2">The sequence shown here is derived from an EMBL/GenBank/DDBJ whole genome shotgun (WGS) entry which is preliminary data.</text>
</comment>
<sequence>MSIDHASREIADLKRWVDTKYAALKSERQRGSEKQSLASLLDDLLQLDAMPLAALETIVLQEFDEKYYRLLTLVFQSQEGVFVPANLYIPTGPGPFPALLNSHGHWHGGKAGDIVQQSAQRMARAGYVVLCIDAWGAGERGSRQNDEYHGANLGAALFDVGTSLLALQLIDNKQALNLLCSLPFVDENRIGAFGASGGGNQTLWITAYDERIKAAVPVVSVGTFEGYLLQRNCICELLPNGLRVLEAKDLLSRIGPRSVHMISATREDIPAFQSAQMLRAYQEAHAEQLNKFGNSYLSYRLFEEGHDFSPAMQEEALLFFNEKMGWKGRGANNKYSRQEAAKLHVRTLLDARQGLMGTLHFVQWRYDKARASLDSQANISKDATLRALHKVLALPANMGIKNIETVAGHTGDWERTVLITDDDYEIHLLTKEGAVSLPTRLHMPAMGIASVSEADMQSFAQDQATVVLIDLFGMRAQRTTHMAALDQDLPAFHSLARTLMWLGETLIGRWVADMRLVVDHLHKKKATTIHMLAYRETSLAALCYQALYQGAARLALSEPALSLMPKETNSATIPFHMATHVPGIITWGDVSMLRALIEAPITIIEPIDTAGKILSSKQIDDLGERVSVLKNKLRA</sequence>
<dbReference type="InterPro" id="IPR050261">
    <property type="entry name" value="FrsA_esterase"/>
</dbReference>
<evidence type="ECO:0000313" key="3">
    <source>
        <dbReference type="Proteomes" id="UP000620550"/>
    </source>
</evidence>
<evidence type="ECO:0000259" key="1">
    <source>
        <dbReference type="Pfam" id="PF05448"/>
    </source>
</evidence>
<dbReference type="SUPFAM" id="SSF53474">
    <property type="entry name" value="alpha/beta-Hydrolases"/>
    <property type="match status" value="1"/>
</dbReference>
<keyword evidence="3" id="KW-1185">Reference proteome</keyword>
<accession>A0ABQ3HTH8</accession>
<dbReference type="InterPro" id="IPR008391">
    <property type="entry name" value="AXE1_dom"/>
</dbReference>
<dbReference type="EMBL" id="BNAF01000005">
    <property type="protein sequence ID" value="GHE33292.1"/>
    <property type="molecule type" value="Genomic_DNA"/>
</dbReference>
<organism evidence="2 3">
    <name type="scientific">Sphingobacterium griseoflavum</name>
    <dbReference type="NCBI Taxonomy" id="1474952"/>
    <lineage>
        <taxon>Bacteria</taxon>
        <taxon>Pseudomonadati</taxon>
        <taxon>Bacteroidota</taxon>
        <taxon>Sphingobacteriia</taxon>
        <taxon>Sphingobacteriales</taxon>
        <taxon>Sphingobacteriaceae</taxon>
        <taxon>Sphingobacterium</taxon>
    </lineage>
</organism>
<dbReference type="Gene3D" id="3.40.50.1820">
    <property type="entry name" value="alpha/beta hydrolase"/>
    <property type="match status" value="1"/>
</dbReference>
<dbReference type="Proteomes" id="UP000620550">
    <property type="component" value="Unassembled WGS sequence"/>
</dbReference>
<reference evidence="3" key="1">
    <citation type="journal article" date="2019" name="Int. J. Syst. Evol. Microbiol.">
        <title>The Global Catalogue of Microorganisms (GCM) 10K type strain sequencing project: providing services to taxonomists for standard genome sequencing and annotation.</title>
        <authorList>
            <consortium name="The Broad Institute Genomics Platform"/>
            <consortium name="The Broad Institute Genome Sequencing Center for Infectious Disease"/>
            <person name="Wu L."/>
            <person name="Ma J."/>
        </authorList>
    </citation>
    <scope>NUCLEOTIDE SEQUENCE [LARGE SCALE GENOMIC DNA]</scope>
    <source>
        <strain evidence="3">CGMCC 1.12966</strain>
    </source>
</reference>
<dbReference type="InterPro" id="IPR029058">
    <property type="entry name" value="AB_hydrolase_fold"/>
</dbReference>
<name>A0ABQ3HTH8_9SPHI</name>
<proteinExistence type="predicted"/>
<dbReference type="PANTHER" id="PTHR22946">
    <property type="entry name" value="DIENELACTONE HYDROLASE DOMAIN-CONTAINING PROTEIN-RELATED"/>
    <property type="match status" value="1"/>
</dbReference>
<evidence type="ECO:0000313" key="2">
    <source>
        <dbReference type="EMBL" id="GHE33292.1"/>
    </source>
</evidence>
<dbReference type="PANTHER" id="PTHR22946:SF8">
    <property type="entry name" value="ACETYL XYLAN ESTERASE DOMAIN-CONTAINING PROTEIN"/>
    <property type="match status" value="1"/>
</dbReference>
<dbReference type="Pfam" id="PF05448">
    <property type="entry name" value="AXE1"/>
    <property type="match status" value="1"/>
</dbReference>